<evidence type="ECO:0000256" key="1">
    <source>
        <dbReference type="ARBA" id="ARBA00006950"/>
    </source>
</evidence>
<evidence type="ECO:0000313" key="10">
    <source>
        <dbReference type="Proteomes" id="UP000598633"/>
    </source>
</evidence>
<comment type="subcellular location">
    <subcellularLocation>
        <location evidence="7">Cytoplasm</location>
    </subcellularLocation>
</comment>
<dbReference type="GO" id="GO:0004322">
    <property type="term" value="F:ferroxidase activity"/>
    <property type="evidence" value="ECO:0007669"/>
    <property type="project" value="TreeGrafter"/>
</dbReference>
<keyword evidence="7" id="KW-0963">Cytoplasm</keyword>
<evidence type="ECO:0000259" key="8">
    <source>
        <dbReference type="PROSITE" id="PS50905"/>
    </source>
</evidence>
<dbReference type="InterPro" id="IPR009078">
    <property type="entry name" value="Ferritin-like_SF"/>
</dbReference>
<feature type="binding site" evidence="6">
    <location>
        <position position="52"/>
    </location>
    <ligand>
        <name>Fe cation</name>
        <dbReference type="ChEBI" id="CHEBI:24875"/>
        <label>1</label>
    </ligand>
</feature>
<organism evidence="9 10">
    <name type="scientific">Candidatus Sulfomarinibacter kjeldsenii</name>
    <dbReference type="NCBI Taxonomy" id="2885994"/>
    <lineage>
        <taxon>Bacteria</taxon>
        <taxon>Pseudomonadati</taxon>
        <taxon>Acidobacteriota</taxon>
        <taxon>Thermoanaerobaculia</taxon>
        <taxon>Thermoanaerobaculales</taxon>
        <taxon>Candidatus Sulfomarinibacteraceae</taxon>
        <taxon>Candidatus Sulfomarinibacter</taxon>
    </lineage>
</organism>
<dbReference type="GO" id="GO:0008199">
    <property type="term" value="F:ferric iron binding"/>
    <property type="evidence" value="ECO:0007669"/>
    <property type="project" value="InterPro"/>
</dbReference>
<keyword evidence="3 6" id="KW-0479">Metal-binding</keyword>
<sequence>MNAKVEKALNEQIHAEFFSFYLYLSVAAYFTAHHLDGFAHWMRIQAQEEFGHAMKLFDYLAERGGTVELMALDGPQKEWDSPSVAIEAVLNHERHISQRINEIVDLATAQNDHATTVMLHWYVNEQVEEEATADTLFHQVKMVEDSPHGLLMIDRELAGRPAPVATGTEAQ</sequence>
<dbReference type="InterPro" id="IPR009040">
    <property type="entry name" value="Ferritin-like_diiron"/>
</dbReference>
<evidence type="ECO:0000256" key="7">
    <source>
        <dbReference type="RuleBase" id="RU361145"/>
    </source>
</evidence>
<evidence type="ECO:0000256" key="3">
    <source>
        <dbReference type="ARBA" id="ARBA00022723"/>
    </source>
</evidence>
<evidence type="ECO:0000256" key="2">
    <source>
        <dbReference type="ARBA" id="ARBA00022434"/>
    </source>
</evidence>
<dbReference type="CDD" id="cd01055">
    <property type="entry name" value="Nonheme_Ferritin"/>
    <property type="match status" value="1"/>
</dbReference>
<feature type="binding site" evidence="6">
    <location>
        <position position="126"/>
    </location>
    <ligand>
        <name>Fe cation</name>
        <dbReference type="ChEBI" id="CHEBI:24875"/>
        <label>1</label>
    </ligand>
</feature>
<reference evidence="9 10" key="1">
    <citation type="submission" date="2020-08" db="EMBL/GenBank/DDBJ databases">
        <title>Acidobacteriota in marine sediments use diverse sulfur dissimilation pathways.</title>
        <authorList>
            <person name="Wasmund K."/>
        </authorList>
    </citation>
    <scope>NUCLEOTIDE SEQUENCE [LARGE SCALE GENOMIC DNA]</scope>
    <source>
        <strain evidence="9">MAG AM3-A</strain>
    </source>
</reference>
<dbReference type="GO" id="GO:0042802">
    <property type="term" value="F:identical protein binding"/>
    <property type="evidence" value="ECO:0007669"/>
    <property type="project" value="UniProtKB-ARBA"/>
</dbReference>
<dbReference type="GO" id="GO:0008198">
    <property type="term" value="F:ferrous iron binding"/>
    <property type="evidence" value="ECO:0007669"/>
    <property type="project" value="TreeGrafter"/>
</dbReference>
<comment type="function">
    <text evidence="7">Iron-storage protein.</text>
</comment>
<keyword evidence="5 6" id="KW-0408">Iron</keyword>
<dbReference type="InterPro" id="IPR012347">
    <property type="entry name" value="Ferritin-like"/>
</dbReference>
<dbReference type="EMBL" id="JACXWA010000120">
    <property type="protein sequence ID" value="MBD3871158.1"/>
    <property type="molecule type" value="Genomic_DNA"/>
</dbReference>
<evidence type="ECO:0000256" key="4">
    <source>
        <dbReference type="ARBA" id="ARBA00023002"/>
    </source>
</evidence>
<name>A0A8J7CNU5_9BACT</name>
<gene>
    <name evidence="9" type="ORF">IFJ97_07360</name>
</gene>
<comment type="caution">
    <text evidence="9">The sequence shown here is derived from an EMBL/GenBank/DDBJ whole genome shotgun (WGS) entry which is preliminary data.</text>
</comment>
<dbReference type="PANTHER" id="PTHR11431">
    <property type="entry name" value="FERRITIN"/>
    <property type="match status" value="1"/>
</dbReference>
<dbReference type="SUPFAM" id="SSF47240">
    <property type="entry name" value="Ferritin-like"/>
    <property type="match status" value="1"/>
</dbReference>
<proteinExistence type="inferred from homology"/>
<accession>A0A8J7CNU5</accession>
<dbReference type="GO" id="GO:0006826">
    <property type="term" value="P:iron ion transport"/>
    <property type="evidence" value="ECO:0007669"/>
    <property type="project" value="InterPro"/>
</dbReference>
<feature type="binding site" evidence="6">
    <location>
        <position position="93"/>
    </location>
    <ligand>
        <name>Fe cation</name>
        <dbReference type="ChEBI" id="CHEBI:24875"/>
        <label>1</label>
    </ligand>
</feature>
<feature type="binding site" evidence="6">
    <location>
        <position position="49"/>
    </location>
    <ligand>
        <name>Fe cation</name>
        <dbReference type="ChEBI" id="CHEBI:24875"/>
        <label>1</label>
    </ligand>
</feature>
<dbReference type="Proteomes" id="UP000598633">
    <property type="component" value="Unassembled WGS sequence"/>
</dbReference>
<dbReference type="InterPro" id="IPR041719">
    <property type="entry name" value="Ferritin_prok"/>
</dbReference>
<dbReference type="PROSITE" id="PS50905">
    <property type="entry name" value="FERRITIN_LIKE"/>
    <property type="match status" value="1"/>
</dbReference>
<dbReference type="InterPro" id="IPR001519">
    <property type="entry name" value="Ferritin"/>
</dbReference>
<keyword evidence="2 7" id="KW-0409">Iron storage</keyword>
<evidence type="ECO:0000313" key="9">
    <source>
        <dbReference type="EMBL" id="MBD3871158.1"/>
    </source>
</evidence>
<evidence type="ECO:0000256" key="6">
    <source>
        <dbReference type="PIRSR" id="PIRSR601519-1"/>
    </source>
</evidence>
<dbReference type="Pfam" id="PF00210">
    <property type="entry name" value="Ferritin"/>
    <property type="match status" value="1"/>
</dbReference>
<comment type="catalytic activity">
    <reaction evidence="7">
        <text>4 Fe(2+) + O2 + 6 H2O = 4 iron(III) oxide-hydroxide + 12 H(+)</text>
        <dbReference type="Rhea" id="RHEA:11972"/>
        <dbReference type="ChEBI" id="CHEBI:15377"/>
        <dbReference type="ChEBI" id="CHEBI:15378"/>
        <dbReference type="ChEBI" id="CHEBI:15379"/>
        <dbReference type="ChEBI" id="CHEBI:29033"/>
        <dbReference type="ChEBI" id="CHEBI:78619"/>
        <dbReference type="EC" id="1.16.3.2"/>
    </reaction>
</comment>
<dbReference type="PANTHER" id="PTHR11431:SF127">
    <property type="entry name" value="BACTERIAL NON-HEME FERRITIN"/>
    <property type="match status" value="1"/>
</dbReference>
<dbReference type="FunFam" id="1.20.1260.10:FF:000001">
    <property type="entry name" value="Non-heme ferritin"/>
    <property type="match status" value="1"/>
</dbReference>
<keyword evidence="4" id="KW-0560">Oxidoreductase</keyword>
<protein>
    <recommendedName>
        <fullName evidence="7">Ferritin</fullName>
        <ecNumber evidence="7">1.16.3.2</ecNumber>
    </recommendedName>
</protein>
<dbReference type="GO" id="GO:0005829">
    <property type="term" value="C:cytosol"/>
    <property type="evidence" value="ECO:0007669"/>
    <property type="project" value="TreeGrafter"/>
</dbReference>
<feature type="domain" description="Ferritin-like diiron" evidence="8">
    <location>
        <begin position="1"/>
        <end position="144"/>
    </location>
</feature>
<dbReference type="InterPro" id="IPR008331">
    <property type="entry name" value="Ferritin_DPS_dom"/>
</dbReference>
<evidence type="ECO:0000256" key="5">
    <source>
        <dbReference type="ARBA" id="ARBA00023004"/>
    </source>
</evidence>
<comment type="similarity">
    <text evidence="1 7">Belongs to the ferritin family. Prokaryotic subfamily.</text>
</comment>
<dbReference type="GO" id="GO:0006879">
    <property type="term" value="P:intracellular iron ion homeostasis"/>
    <property type="evidence" value="ECO:0007669"/>
    <property type="project" value="UniProtKB-KW"/>
</dbReference>
<dbReference type="Gene3D" id="1.20.1260.10">
    <property type="match status" value="1"/>
</dbReference>
<feature type="binding site" evidence="6">
    <location>
        <position position="16"/>
    </location>
    <ligand>
        <name>Fe cation</name>
        <dbReference type="ChEBI" id="CHEBI:24875"/>
        <label>1</label>
    </ligand>
</feature>
<dbReference type="EC" id="1.16.3.2" evidence="7"/>
<dbReference type="AlphaFoldDB" id="A0A8J7CNU5"/>